<organism evidence="2 3">
    <name type="scientific">Devosia algicola</name>
    <dbReference type="NCBI Taxonomy" id="3026418"/>
    <lineage>
        <taxon>Bacteria</taxon>
        <taxon>Pseudomonadati</taxon>
        <taxon>Pseudomonadota</taxon>
        <taxon>Alphaproteobacteria</taxon>
        <taxon>Hyphomicrobiales</taxon>
        <taxon>Devosiaceae</taxon>
        <taxon>Devosia</taxon>
    </lineage>
</organism>
<dbReference type="Pfam" id="PF12705">
    <property type="entry name" value="PDDEXK_1"/>
    <property type="match status" value="1"/>
</dbReference>
<evidence type="ECO:0000313" key="2">
    <source>
        <dbReference type="EMBL" id="WDR02103.1"/>
    </source>
</evidence>
<dbReference type="SUPFAM" id="SSF52980">
    <property type="entry name" value="Restriction endonuclease-like"/>
    <property type="match status" value="1"/>
</dbReference>
<accession>A0ABY7YLG4</accession>
<dbReference type="InterPro" id="IPR038726">
    <property type="entry name" value="PDDEXK_AddAB-type"/>
</dbReference>
<sequence>MLETLERLDPEIARQQGIALHALLQHLGRVPRTDWDIVLDRAMPVLLPDAPDLADSVRQKAVAILTRPELAGIFGANSRAEVPFLMTATRRDKPVKLAGRIDRIVVTDDSVTVIDYKSDANVPAVPTEVPPHYLMQLGLYALVARQLFPGKTVNAQILWTAMESLMNLPQDLLQHSVSDFTMG</sequence>
<feature type="domain" description="PD-(D/E)XK endonuclease-like" evidence="1">
    <location>
        <begin position="3"/>
        <end position="156"/>
    </location>
</feature>
<proteinExistence type="predicted"/>
<evidence type="ECO:0000259" key="1">
    <source>
        <dbReference type="Pfam" id="PF12705"/>
    </source>
</evidence>
<dbReference type="Proteomes" id="UP001220530">
    <property type="component" value="Chromosome"/>
</dbReference>
<name>A0ABY7YLG4_9HYPH</name>
<evidence type="ECO:0000313" key="3">
    <source>
        <dbReference type="Proteomes" id="UP001220530"/>
    </source>
</evidence>
<dbReference type="InterPro" id="IPR011335">
    <property type="entry name" value="Restrct_endonuc-II-like"/>
</dbReference>
<keyword evidence="3" id="KW-1185">Reference proteome</keyword>
<protein>
    <submittedName>
        <fullName evidence="2">PD-(D/E)XK nuclease family protein</fullName>
    </submittedName>
</protein>
<reference evidence="2 3" key="1">
    <citation type="submission" date="2023-02" db="EMBL/GenBank/DDBJ databases">
        <title>Devosia algicola sp. nov., isolated from the phycosphere of marine algae.</title>
        <authorList>
            <person name="Kim J.M."/>
            <person name="Lee J.K."/>
            <person name="Choi B.J."/>
            <person name="Bayburt H."/>
            <person name="Jeon C.O."/>
        </authorList>
    </citation>
    <scope>NUCLEOTIDE SEQUENCE [LARGE SCALE GENOMIC DNA]</scope>
    <source>
        <strain evidence="2 3">G20-9</strain>
    </source>
</reference>
<dbReference type="InterPro" id="IPR011604">
    <property type="entry name" value="PDDEXK-like_dom_sf"/>
</dbReference>
<dbReference type="RefSeq" id="WP_282218510.1">
    <property type="nucleotide sequence ID" value="NZ_CP118246.1"/>
</dbReference>
<gene>
    <name evidence="2" type="ORF">PSQ19_15730</name>
</gene>
<dbReference type="EMBL" id="CP118246">
    <property type="protein sequence ID" value="WDR02103.1"/>
    <property type="molecule type" value="Genomic_DNA"/>
</dbReference>
<dbReference type="Gene3D" id="3.90.320.10">
    <property type="match status" value="1"/>
</dbReference>